<gene>
    <name evidence="2" type="ORF">MNBD_BACTEROID05-751</name>
</gene>
<dbReference type="InterPro" id="IPR011037">
    <property type="entry name" value="Pyrv_Knase-like_insert_dom_sf"/>
</dbReference>
<feature type="domain" description="MOSC" evidence="1">
    <location>
        <begin position="24"/>
        <end position="153"/>
    </location>
</feature>
<sequence>MSDQEFSMNPQVISINISDGGIPKYPKDSIQITKAGLFGDKHNHEKHYRVIQAVSIQDIEKLTELKEDGYDLLPGATGENLTVQNLNVNNLEVGALLKFSGGVVLKLSKVRKPCYVLDSIDPKLKEDIDGRCGMYAEVVKEGVLSCNEQILLDI</sequence>
<organism evidence="2">
    <name type="scientific">hydrothermal vent metagenome</name>
    <dbReference type="NCBI Taxonomy" id="652676"/>
    <lineage>
        <taxon>unclassified sequences</taxon>
        <taxon>metagenomes</taxon>
        <taxon>ecological metagenomes</taxon>
    </lineage>
</organism>
<dbReference type="GO" id="GO:0030170">
    <property type="term" value="F:pyridoxal phosphate binding"/>
    <property type="evidence" value="ECO:0007669"/>
    <property type="project" value="InterPro"/>
</dbReference>
<dbReference type="PANTHER" id="PTHR30212">
    <property type="entry name" value="PROTEIN YIIM"/>
    <property type="match status" value="1"/>
</dbReference>
<dbReference type="Pfam" id="PF03473">
    <property type="entry name" value="MOSC"/>
    <property type="match status" value="1"/>
</dbReference>
<accession>A0A3B0TMM6</accession>
<dbReference type="EMBL" id="UOEN01000516">
    <property type="protein sequence ID" value="VAW19961.1"/>
    <property type="molecule type" value="Genomic_DNA"/>
</dbReference>
<dbReference type="PROSITE" id="PS51340">
    <property type="entry name" value="MOSC"/>
    <property type="match status" value="1"/>
</dbReference>
<dbReference type="Gene3D" id="2.40.33.20">
    <property type="entry name" value="PK beta-barrel domain-like"/>
    <property type="match status" value="1"/>
</dbReference>
<dbReference type="SUPFAM" id="SSF50800">
    <property type="entry name" value="PK beta-barrel domain-like"/>
    <property type="match status" value="1"/>
</dbReference>
<name>A0A3B0TMM6_9ZZZZ</name>
<dbReference type="AlphaFoldDB" id="A0A3B0TMM6"/>
<dbReference type="InterPro" id="IPR052353">
    <property type="entry name" value="Benzoxazolinone_Detox_Enz"/>
</dbReference>
<reference evidence="2" key="1">
    <citation type="submission" date="2018-06" db="EMBL/GenBank/DDBJ databases">
        <authorList>
            <person name="Zhirakovskaya E."/>
        </authorList>
    </citation>
    <scope>NUCLEOTIDE SEQUENCE</scope>
</reference>
<proteinExistence type="predicted"/>
<dbReference type="InterPro" id="IPR005302">
    <property type="entry name" value="MoCF_Sase_C"/>
</dbReference>
<dbReference type="GO" id="GO:0003824">
    <property type="term" value="F:catalytic activity"/>
    <property type="evidence" value="ECO:0007669"/>
    <property type="project" value="InterPro"/>
</dbReference>
<evidence type="ECO:0000313" key="2">
    <source>
        <dbReference type="EMBL" id="VAW19961.1"/>
    </source>
</evidence>
<dbReference type="GO" id="GO:0030151">
    <property type="term" value="F:molybdenum ion binding"/>
    <property type="evidence" value="ECO:0007669"/>
    <property type="project" value="InterPro"/>
</dbReference>
<dbReference type="PANTHER" id="PTHR30212:SF2">
    <property type="entry name" value="PROTEIN YIIM"/>
    <property type="match status" value="1"/>
</dbReference>
<protein>
    <recommendedName>
        <fullName evidence="1">MOSC domain-containing protein</fullName>
    </recommendedName>
</protein>
<evidence type="ECO:0000259" key="1">
    <source>
        <dbReference type="PROSITE" id="PS51340"/>
    </source>
</evidence>